<proteinExistence type="inferred from homology"/>
<name>A0A6B9FMP0_9HYPH</name>
<evidence type="ECO:0000256" key="2">
    <source>
        <dbReference type="ARBA" id="ARBA00023015"/>
    </source>
</evidence>
<evidence type="ECO:0000259" key="5">
    <source>
        <dbReference type="PROSITE" id="PS50931"/>
    </source>
</evidence>
<dbReference type="RefSeq" id="WP_039892216.1">
    <property type="nucleotide sequence ID" value="NZ_CP043538.1"/>
</dbReference>
<dbReference type="KEGG" id="mmes:MMSR116_15660"/>
<dbReference type="SUPFAM" id="SSF53850">
    <property type="entry name" value="Periplasmic binding protein-like II"/>
    <property type="match status" value="1"/>
</dbReference>
<dbReference type="InterPro" id="IPR050950">
    <property type="entry name" value="HTH-type_LysR_regulators"/>
</dbReference>
<comment type="similarity">
    <text evidence="1">Belongs to the LysR transcriptional regulatory family.</text>
</comment>
<feature type="domain" description="HTH lysR-type" evidence="5">
    <location>
        <begin position="1"/>
        <end position="59"/>
    </location>
</feature>
<evidence type="ECO:0000256" key="4">
    <source>
        <dbReference type="ARBA" id="ARBA00023163"/>
    </source>
</evidence>
<dbReference type="FunFam" id="1.10.10.10:FF:000001">
    <property type="entry name" value="LysR family transcriptional regulator"/>
    <property type="match status" value="1"/>
</dbReference>
<dbReference type="PANTHER" id="PTHR30419">
    <property type="entry name" value="HTH-TYPE TRANSCRIPTIONAL REGULATOR YBHD"/>
    <property type="match status" value="1"/>
</dbReference>
<dbReference type="Pfam" id="PF00126">
    <property type="entry name" value="HTH_1"/>
    <property type="match status" value="1"/>
</dbReference>
<evidence type="ECO:0000256" key="3">
    <source>
        <dbReference type="ARBA" id="ARBA00023125"/>
    </source>
</evidence>
<keyword evidence="3" id="KW-0238">DNA-binding</keyword>
<dbReference type="OrthoDB" id="5297263at2"/>
<dbReference type="InterPro" id="IPR005119">
    <property type="entry name" value="LysR_subst-bd"/>
</dbReference>
<dbReference type="InterPro" id="IPR000847">
    <property type="entry name" value="LysR_HTH_N"/>
</dbReference>
<dbReference type="AlphaFoldDB" id="A0A6B9FMP0"/>
<reference evidence="6 7" key="1">
    <citation type="journal article" date="2012" name="Genet. Mol. Biol.">
        <title>Analysis of 16S rRNA and mxaF genes revealing insights into Methylobacterium niche-specific plant association.</title>
        <authorList>
            <person name="Dourado M.N."/>
            <person name="Andreote F.D."/>
            <person name="Dini-Andreote F."/>
            <person name="Conti R."/>
            <person name="Araujo J.M."/>
            <person name="Araujo W.L."/>
        </authorList>
    </citation>
    <scope>NUCLEOTIDE SEQUENCE [LARGE SCALE GENOMIC DNA]</scope>
    <source>
        <strain evidence="6 7">SR1.6/6</strain>
    </source>
</reference>
<dbReference type="GO" id="GO:0003700">
    <property type="term" value="F:DNA-binding transcription factor activity"/>
    <property type="evidence" value="ECO:0007669"/>
    <property type="project" value="InterPro"/>
</dbReference>
<reference evidence="6 7" key="2">
    <citation type="journal article" date="2013" name="Genome Announc.">
        <title>Draft Genome Sequence of Methylobacterium mesophilicum Strain SR1.6/6, Isolated from Citrus sinensis.</title>
        <authorList>
            <person name="Marinho Almeida D."/>
            <person name="Dini-Andreote F."/>
            <person name="Camargo Neves A.A."/>
            <person name="Juca Ramos R.T."/>
            <person name="Andreote F.D."/>
            <person name="Carneiro A.R."/>
            <person name="Oliveira de Souza Lima A."/>
            <person name="Caracciolo Gomes de Sa P.H."/>
            <person name="Ribeiro Barbosa M.S."/>
            <person name="Araujo W.L."/>
            <person name="Silva A."/>
        </authorList>
    </citation>
    <scope>NUCLEOTIDE SEQUENCE [LARGE SCALE GENOMIC DNA]</scope>
    <source>
        <strain evidence="6 7">SR1.6/6</strain>
    </source>
</reference>
<dbReference type="GO" id="GO:0005829">
    <property type="term" value="C:cytosol"/>
    <property type="evidence" value="ECO:0007669"/>
    <property type="project" value="TreeGrafter"/>
</dbReference>
<accession>A0A6B9FMP0</accession>
<organism evidence="6 7">
    <name type="scientific">Methylobacterium mesophilicum SR1.6/6</name>
    <dbReference type="NCBI Taxonomy" id="908290"/>
    <lineage>
        <taxon>Bacteria</taxon>
        <taxon>Pseudomonadati</taxon>
        <taxon>Pseudomonadota</taxon>
        <taxon>Alphaproteobacteria</taxon>
        <taxon>Hyphomicrobiales</taxon>
        <taxon>Methylobacteriaceae</taxon>
        <taxon>Methylobacterium</taxon>
    </lineage>
</organism>
<dbReference type="InterPro" id="IPR036390">
    <property type="entry name" value="WH_DNA-bd_sf"/>
</dbReference>
<evidence type="ECO:0000313" key="7">
    <source>
        <dbReference type="Proteomes" id="UP000012488"/>
    </source>
</evidence>
<sequence length="298" mass="32989">MKHLRSVTYIAEVARAGSIRRAAERLNLTPSALTRQIQDLEHELGTPIFERLPQGMRLNAAGELFVRHIRDQAADLDRVRSQIADLSGVRRGHVALACSQAFITQVVPEEVEAYRSRFPQVGFTVQVRDHAQAVTALAAFEADLALILQPPPSAELHPLYSGHQTLCALMRRGHALAAESGPVRLRDCLAHALALPDRSLAIRHHIEHTLARRGVELRPVVESGSLEFLRNLTLREDVVSLQIPSGIPQDPRLHSRPIDTRDLTPMTLVLAQLRGRSLSVAAAKFADQLAVRLNRDDP</sequence>
<dbReference type="SUPFAM" id="SSF46785">
    <property type="entry name" value="Winged helix' DNA-binding domain"/>
    <property type="match status" value="1"/>
</dbReference>
<protein>
    <submittedName>
        <fullName evidence="6">LysR family transcriptional regulator</fullName>
    </submittedName>
</protein>
<dbReference type="Gene3D" id="1.10.10.10">
    <property type="entry name" value="Winged helix-like DNA-binding domain superfamily/Winged helix DNA-binding domain"/>
    <property type="match status" value="1"/>
</dbReference>
<dbReference type="Pfam" id="PF03466">
    <property type="entry name" value="LysR_substrate"/>
    <property type="match status" value="1"/>
</dbReference>
<gene>
    <name evidence="6" type="ORF">MMSR116_15660</name>
</gene>
<dbReference type="Proteomes" id="UP000012488">
    <property type="component" value="Chromosome"/>
</dbReference>
<dbReference type="EMBL" id="CP043538">
    <property type="protein sequence ID" value="QGY03159.1"/>
    <property type="molecule type" value="Genomic_DNA"/>
</dbReference>
<dbReference type="InterPro" id="IPR036388">
    <property type="entry name" value="WH-like_DNA-bd_sf"/>
</dbReference>
<dbReference type="PROSITE" id="PS50931">
    <property type="entry name" value="HTH_LYSR"/>
    <property type="match status" value="1"/>
</dbReference>
<evidence type="ECO:0000313" key="6">
    <source>
        <dbReference type="EMBL" id="QGY03159.1"/>
    </source>
</evidence>
<dbReference type="GO" id="GO:0003677">
    <property type="term" value="F:DNA binding"/>
    <property type="evidence" value="ECO:0007669"/>
    <property type="project" value="UniProtKB-KW"/>
</dbReference>
<evidence type="ECO:0000256" key="1">
    <source>
        <dbReference type="ARBA" id="ARBA00009437"/>
    </source>
</evidence>
<dbReference type="PRINTS" id="PR00039">
    <property type="entry name" value="HTHLYSR"/>
</dbReference>
<dbReference type="Gene3D" id="3.40.190.290">
    <property type="match status" value="1"/>
</dbReference>
<keyword evidence="2" id="KW-0805">Transcription regulation</keyword>
<keyword evidence="4" id="KW-0804">Transcription</keyword>
<dbReference type="PANTHER" id="PTHR30419:SF8">
    <property type="entry name" value="NITROGEN ASSIMILATION TRANSCRIPTIONAL ACTIVATOR-RELATED"/>
    <property type="match status" value="1"/>
</dbReference>